<feature type="compositionally biased region" description="Low complexity" evidence="1">
    <location>
        <begin position="168"/>
        <end position="187"/>
    </location>
</feature>
<evidence type="ECO:0000256" key="1">
    <source>
        <dbReference type="SAM" id="MobiDB-lite"/>
    </source>
</evidence>
<gene>
    <name evidence="2" type="ORF">EKO27_g399</name>
</gene>
<dbReference type="Proteomes" id="UP000286045">
    <property type="component" value="Unassembled WGS sequence"/>
</dbReference>
<accession>A0A439DJX6</accession>
<dbReference type="AlphaFoldDB" id="A0A439DJX6"/>
<reference evidence="2 3" key="1">
    <citation type="submission" date="2018-12" db="EMBL/GenBank/DDBJ databases">
        <title>Draft genome sequence of Xylaria grammica IHI A82.</title>
        <authorList>
            <person name="Buettner E."/>
            <person name="Kellner H."/>
        </authorList>
    </citation>
    <scope>NUCLEOTIDE SEQUENCE [LARGE SCALE GENOMIC DNA]</scope>
    <source>
        <strain evidence="2 3">IHI A82</strain>
    </source>
</reference>
<feature type="region of interest" description="Disordered" evidence="1">
    <location>
        <begin position="150"/>
        <end position="189"/>
    </location>
</feature>
<organism evidence="2 3">
    <name type="scientific">Xylaria grammica</name>
    <dbReference type="NCBI Taxonomy" id="363999"/>
    <lineage>
        <taxon>Eukaryota</taxon>
        <taxon>Fungi</taxon>
        <taxon>Dikarya</taxon>
        <taxon>Ascomycota</taxon>
        <taxon>Pezizomycotina</taxon>
        <taxon>Sordariomycetes</taxon>
        <taxon>Xylariomycetidae</taxon>
        <taxon>Xylariales</taxon>
        <taxon>Xylariaceae</taxon>
        <taxon>Xylaria</taxon>
    </lineage>
</organism>
<proteinExistence type="predicted"/>
<dbReference type="EMBL" id="RYZI01000004">
    <property type="protein sequence ID" value="RWA14710.1"/>
    <property type="molecule type" value="Genomic_DNA"/>
</dbReference>
<feature type="compositionally biased region" description="Low complexity" evidence="1">
    <location>
        <begin position="56"/>
        <end position="83"/>
    </location>
</feature>
<evidence type="ECO:0000313" key="3">
    <source>
        <dbReference type="Proteomes" id="UP000286045"/>
    </source>
</evidence>
<keyword evidence="3" id="KW-1185">Reference proteome</keyword>
<name>A0A439DJX6_9PEZI</name>
<evidence type="ECO:0000313" key="2">
    <source>
        <dbReference type="EMBL" id="RWA14710.1"/>
    </source>
</evidence>
<feature type="compositionally biased region" description="Low complexity" evidence="1">
    <location>
        <begin position="91"/>
        <end position="109"/>
    </location>
</feature>
<feature type="region of interest" description="Disordered" evidence="1">
    <location>
        <begin position="56"/>
        <end position="109"/>
    </location>
</feature>
<sequence>MKAPFALPFVAATGALAQNFNSGSFTGTATLTISGSTVTVGGTNVATFTVGSSTITVGGTSSTSSDDATATTSSDSDDGTSSSESDEDAGDNNSSSSAAASSASSSGSGNNNFDSLTSGYTGSPITVEFGSSTITLGSYASGGFSNSANATATTGSSTAGVSGGGSDAGSTDGSGSATATPSGPTTSLAIATTPPNSGANTVQAATGVLALIGLALAFIM</sequence>
<comment type="caution">
    <text evidence="2">The sequence shown here is derived from an EMBL/GenBank/DDBJ whole genome shotgun (WGS) entry which is preliminary data.</text>
</comment>
<protein>
    <submittedName>
        <fullName evidence="2">Uncharacterized protein</fullName>
    </submittedName>
</protein>
<feature type="compositionally biased region" description="Low complexity" evidence="1">
    <location>
        <begin position="150"/>
        <end position="160"/>
    </location>
</feature>